<reference evidence="2" key="1">
    <citation type="journal article" date="2023" name="Int. J. Syst. Evol. Microbiol.">
        <title>Methylocystis iwaonis sp. nov., a type II methane-oxidizing bacterium from surface soil of a rice paddy field in Japan, and emended description of the genus Methylocystis (ex Whittenbury et al. 1970) Bowman et al. 1993.</title>
        <authorList>
            <person name="Kaise H."/>
            <person name="Sawadogo J.B."/>
            <person name="Alam M.S."/>
            <person name="Ueno C."/>
            <person name="Dianou D."/>
            <person name="Shinjo R."/>
            <person name="Asakawa S."/>
        </authorList>
    </citation>
    <scope>NUCLEOTIDE SEQUENCE</scope>
    <source>
        <strain evidence="2">LMG27198</strain>
    </source>
</reference>
<gene>
    <name evidence="2" type="ORF">LMG27198_33700</name>
</gene>
<dbReference type="AlphaFoldDB" id="A0A9W6GWH8"/>
<dbReference type="EMBL" id="BSEC01000001">
    <property type="protein sequence ID" value="GLI94378.1"/>
    <property type="molecule type" value="Genomic_DNA"/>
</dbReference>
<evidence type="ECO:0000256" key="1">
    <source>
        <dbReference type="SAM" id="MobiDB-lite"/>
    </source>
</evidence>
<name>A0A9W6GWH8_9HYPH</name>
<sequence length="123" mass="14244">MTDEAENLILRLLREMREQMATKSDLAELRGEMTDLRSEMMSLRADVASDLHSLDAKIDFVNKDLGQRIAGLRRAVMEYHSSAIGHGVLFTELEERMSVTQQQNEDRLRRIEQHLDLPPKDKH</sequence>
<evidence type="ECO:0000313" key="2">
    <source>
        <dbReference type="EMBL" id="GLI94378.1"/>
    </source>
</evidence>
<feature type="region of interest" description="Disordered" evidence="1">
    <location>
        <begin position="100"/>
        <end position="123"/>
    </location>
</feature>
<protein>
    <submittedName>
        <fullName evidence="2">Uncharacterized protein</fullName>
    </submittedName>
</protein>
<comment type="caution">
    <text evidence="2">The sequence shown here is derived from an EMBL/GenBank/DDBJ whole genome shotgun (WGS) entry which is preliminary data.</text>
</comment>
<dbReference type="Proteomes" id="UP001144323">
    <property type="component" value="Unassembled WGS sequence"/>
</dbReference>
<evidence type="ECO:0000313" key="3">
    <source>
        <dbReference type="Proteomes" id="UP001144323"/>
    </source>
</evidence>
<keyword evidence="3" id="KW-1185">Reference proteome</keyword>
<proteinExistence type="predicted"/>
<accession>A0A9W6GWH8</accession>
<organism evidence="2 3">
    <name type="scientific">Methylocystis echinoides</name>
    <dbReference type="NCBI Taxonomy" id="29468"/>
    <lineage>
        <taxon>Bacteria</taxon>
        <taxon>Pseudomonadati</taxon>
        <taxon>Pseudomonadota</taxon>
        <taxon>Alphaproteobacteria</taxon>
        <taxon>Hyphomicrobiales</taxon>
        <taxon>Methylocystaceae</taxon>
        <taxon>Methylocystis</taxon>
    </lineage>
</organism>
<feature type="compositionally biased region" description="Basic and acidic residues" evidence="1">
    <location>
        <begin position="104"/>
        <end position="123"/>
    </location>
</feature>
<dbReference type="RefSeq" id="WP_281804375.1">
    <property type="nucleotide sequence ID" value="NZ_BSEC01000001.1"/>
</dbReference>